<proteinExistence type="predicted"/>
<accession>A0A0B1PZU4</accession>
<sequence length="128" mass="14566">MTDVDRLETIWSEILKSMGNARGSKHNFSRHRIKHRLAHAEARPAFDHDGCPVVRTNMERRACTRLICAVGPIGDRTVELDTGDRSQPWTYSRRVEQRGLRCRTTTLAGSMTEFRTNSTILVLRATGQ</sequence>
<evidence type="ECO:0000313" key="2">
    <source>
        <dbReference type="Proteomes" id="UP000030826"/>
    </source>
</evidence>
<gene>
    <name evidence="1" type="ORF">LA66_16860</name>
</gene>
<organism evidence="1 2">
    <name type="scientific">Aureimonas altamirensis</name>
    <dbReference type="NCBI Taxonomy" id="370622"/>
    <lineage>
        <taxon>Bacteria</taxon>
        <taxon>Pseudomonadati</taxon>
        <taxon>Pseudomonadota</taxon>
        <taxon>Alphaproteobacteria</taxon>
        <taxon>Hyphomicrobiales</taxon>
        <taxon>Aurantimonadaceae</taxon>
        <taxon>Aureimonas</taxon>
    </lineage>
</organism>
<protein>
    <submittedName>
        <fullName evidence="1">Uncharacterized protein</fullName>
    </submittedName>
</protein>
<dbReference type="AlphaFoldDB" id="A0A0B1PZU4"/>
<comment type="caution">
    <text evidence="1">The sequence shown here is derived from an EMBL/GenBank/DDBJ whole genome shotgun (WGS) entry which is preliminary data.</text>
</comment>
<dbReference type="Proteomes" id="UP000030826">
    <property type="component" value="Unassembled WGS sequence"/>
</dbReference>
<name>A0A0B1PZU4_9HYPH</name>
<reference evidence="1 2" key="1">
    <citation type="submission" date="2014-09" db="EMBL/GenBank/DDBJ databases">
        <title>Isolation and characterization of Aurantimonas altamirensis ON-56566 from clinical sample following a dog bite.</title>
        <authorList>
            <person name="Eshaghi A."/>
            <person name="Li A."/>
            <person name="Shahinas D."/>
            <person name="Bahn P."/>
            <person name="Kus J.V."/>
            <person name="Patel S.N."/>
        </authorList>
    </citation>
    <scope>NUCLEOTIDE SEQUENCE [LARGE SCALE GENOMIC DNA]</scope>
    <source>
        <strain evidence="1 2">ON-56566</strain>
    </source>
</reference>
<dbReference type="EMBL" id="JRFJ01000005">
    <property type="protein sequence ID" value="KHJ53604.1"/>
    <property type="molecule type" value="Genomic_DNA"/>
</dbReference>
<evidence type="ECO:0000313" key="1">
    <source>
        <dbReference type="EMBL" id="KHJ53604.1"/>
    </source>
</evidence>